<dbReference type="InterPro" id="IPR057305">
    <property type="entry name" value="Thioredox_PDIA6_C"/>
</dbReference>
<evidence type="ECO:0000256" key="3">
    <source>
        <dbReference type="ARBA" id="ARBA00012723"/>
    </source>
</evidence>
<keyword evidence="8" id="KW-0732">Signal</keyword>
<reference evidence="10 11" key="1">
    <citation type="journal article" date="2015" name="BMC Genomics">
        <title>Gene expression during zombie ant biting behavior reflects the complexity underlying fungal parasitic behavioral manipulation.</title>
        <authorList>
            <person name="de Bekker C."/>
            <person name="Ohm R.A."/>
            <person name="Loreto R.G."/>
            <person name="Sebastian A."/>
            <person name="Albert I."/>
            <person name="Merrow M."/>
            <person name="Brachmann A."/>
            <person name="Hughes D.P."/>
        </authorList>
    </citation>
    <scope>NUCLEOTIDE SEQUENCE [LARGE SCALE GENOMIC DNA]</scope>
    <source>
        <strain evidence="10 11">SC16a</strain>
    </source>
</reference>
<keyword evidence="4" id="KW-1015">Disulfide bond</keyword>
<comment type="catalytic activity">
    <reaction evidence="1">
        <text>Catalyzes the rearrangement of -S-S- bonds in proteins.</text>
        <dbReference type="EC" id="5.3.4.1"/>
    </reaction>
</comment>
<evidence type="ECO:0000313" key="11">
    <source>
        <dbReference type="Proteomes" id="UP000037136"/>
    </source>
</evidence>
<comment type="subcellular location">
    <subcellularLocation>
        <location evidence="2">Endoplasmic reticulum lumen</location>
    </subcellularLocation>
</comment>
<feature type="region of interest" description="Disordered" evidence="7">
    <location>
        <begin position="243"/>
        <end position="293"/>
    </location>
</feature>
<dbReference type="Pfam" id="PF24541">
    <property type="entry name" value="Thioredox_PDIA6_C"/>
    <property type="match status" value="1"/>
</dbReference>
<dbReference type="PROSITE" id="PS51352">
    <property type="entry name" value="THIOREDOXIN_2"/>
    <property type="match status" value="1"/>
</dbReference>
<dbReference type="STRING" id="268505.A0A2A9PMM7"/>
<proteinExistence type="predicted"/>
<sequence length="481" mass="52194">MHTITALVAALLPAAQAMYPKSSPVLQVDASSYNRLIARSNHTSLVEFYAPWCGHCQNLKPAYEKAAKNLDGLAKVAAIDCDAETNKQFCSSMGVQGFPTLKTVRPSTKPGGKPVVEDYQGQRTSGAMVQAVVDKINNHVTRLSDKEIDAFLSGDKPKAILFTNKGTTSALLRSIAIDYLDQVSIGQIRDREKAAVEKYGIETFPTFVLFPGKASSDVEKGEAPIKYEGELNKKNLVEFLSQVAQPNPDPSPIDSKKKSKSDKKKKTKTEKAEDATEPSAETATEKETAETKPKAAMEIIPITAIKDKDVLVQKCLQLKSYTCVLALIPSEASEQGEKVVASLSQLNSKYLHGKRHLFPFFSVASDVEGTGALRDALKLGDSGVELIVLNARRGWWRRFEGDDLGVESVEGWIDAIRMGEGKKKTLPEGVVVEAAAETSEAVAKEATEAAKAEKEAAKEEKKGEAKADDAAKESKIVHEEL</sequence>
<dbReference type="GO" id="GO:0034976">
    <property type="term" value="P:response to endoplasmic reticulum stress"/>
    <property type="evidence" value="ECO:0007669"/>
    <property type="project" value="TreeGrafter"/>
</dbReference>
<evidence type="ECO:0000259" key="9">
    <source>
        <dbReference type="PROSITE" id="PS51352"/>
    </source>
</evidence>
<evidence type="ECO:0000256" key="2">
    <source>
        <dbReference type="ARBA" id="ARBA00004319"/>
    </source>
</evidence>
<dbReference type="PANTHER" id="PTHR45815:SF3">
    <property type="entry name" value="PROTEIN DISULFIDE-ISOMERASE A6"/>
    <property type="match status" value="1"/>
</dbReference>
<name>A0A2A9PMM7_OPHUN</name>
<dbReference type="InterPro" id="IPR017937">
    <property type="entry name" value="Thioredoxin_CS"/>
</dbReference>
<feature type="compositionally biased region" description="Basic and acidic residues" evidence="7">
    <location>
        <begin position="283"/>
        <end position="293"/>
    </location>
</feature>
<dbReference type="EC" id="5.3.4.1" evidence="3"/>
<evidence type="ECO:0000256" key="7">
    <source>
        <dbReference type="SAM" id="MobiDB-lite"/>
    </source>
</evidence>
<dbReference type="EMBL" id="LAZP02000039">
    <property type="protein sequence ID" value="PFH62153.1"/>
    <property type="molecule type" value="Genomic_DNA"/>
</dbReference>
<reference evidence="10 11" key="2">
    <citation type="journal article" date="2017" name="Sci. Rep.">
        <title>Ant-infecting Ophiocordyceps genomes reveal a high diversity of potential behavioral manipulation genes and a possible major role for enterotoxins.</title>
        <authorList>
            <person name="de Bekker C."/>
            <person name="Ohm R.A."/>
            <person name="Evans H.C."/>
            <person name="Brachmann A."/>
            <person name="Hughes D.P."/>
        </authorList>
    </citation>
    <scope>NUCLEOTIDE SEQUENCE [LARGE SCALE GENOMIC DNA]</scope>
    <source>
        <strain evidence="10 11">SC16a</strain>
    </source>
</reference>
<feature type="compositionally biased region" description="Basic residues" evidence="7">
    <location>
        <begin position="257"/>
        <end position="268"/>
    </location>
</feature>
<comment type="caution">
    <text evidence="10">The sequence shown here is derived from an EMBL/GenBank/DDBJ whole genome shotgun (WGS) entry which is preliminary data.</text>
</comment>
<evidence type="ECO:0000256" key="6">
    <source>
        <dbReference type="ARBA" id="ARBA00023284"/>
    </source>
</evidence>
<organism evidence="10 11">
    <name type="scientific">Ophiocordyceps unilateralis</name>
    <name type="common">Zombie-ant fungus</name>
    <name type="synonym">Torrubia unilateralis</name>
    <dbReference type="NCBI Taxonomy" id="268505"/>
    <lineage>
        <taxon>Eukaryota</taxon>
        <taxon>Fungi</taxon>
        <taxon>Dikarya</taxon>
        <taxon>Ascomycota</taxon>
        <taxon>Pezizomycotina</taxon>
        <taxon>Sordariomycetes</taxon>
        <taxon>Hypocreomycetidae</taxon>
        <taxon>Hypocreales</taxon>
        <taxon>Ophiocordycipitaceae</taxon>
        <taxon>Ophiocordyceps</taxon>
    </lineage>
</organism>
<dbReference type="OrthoDB" id="10264505at2759"/>
<dbReference type="PROSITE" id="PS00194">
    <property type="entry name" value="THIOREDOXIN_1"/>
    <property type="match status" value="1"/>
</dbReference>
<dbReference type="GO" id="GO:0015035">
    <property type="term" value="F:protein-disulfide reductase activity"/>
    <property type="evidence" value="ECO:0007669"/>
    <property type="project" value="TreeGrafter"/>
</dbReference>
<dbReference type="InterPro" id="IPR013766">
    <property type="entry name" value="Thioredoxin_domain"/>
</dbReference>
<feature type="region of interest" description="Disordered" evidence="7">
    <location>
        <begin position="444"/>
        <end position="481"/>
    </location>
</feature>
<protein>
    <recommendedName>
        <fullName evidence="3">protein disulfide-isomerase</fullName>
        <ecNumber evidence="3">5.3.4.1</ecNumber>
    </recommendedName>
</protein>
<dbReference type="SUPFAM" id="SSF52833">
    <property type="entry name" value="Thioredoxin-like"/>
    <property type="match status" value="2"/>
</dbReference>
<keyword evidence="5" id="KW-0413">Isomerase</keyword>
<dbReference type="InterPro" id="IPR036249">
    <property type="entry name" value="Thioredoxin-like_sf"/>
</dbReference>
<evidence type="ECO:0000256" key="8">
    <source>
        <dbReference type="SAM" id="SignalP"/>
    </source>
</evidence>
<evidence type="ECO:0000256" key="5">
    <source>
        <dbReference type="ARBA" id="ARBA00023235"/>
    </source>
</evidence>
<dbReference type="AlphaFoldDB" id="A0A2A9PMM7"/>
<evidence type="ECO:0000256" key="4">
    <source>
        <dbReference type="ARBA" id="ARBA00023157"/>
    </source>
</evidence>
<accession>A0A2A9PMM7</accession>
<dbReference type="Proteomes" id="UP000037136">
    <property type="component" value="Unassembled WGS sequence"/>
</dbReference>
<dbReference type="GO" id="GO:0005788">
    <property type="term" value="C:endoplasmic reticulum lumen"/>
    <property type="evidence" value="ECO:0007669"/>
    <property type="project" value="UniProtKB-SubCell"/>
</dbReference>
<dbReference type="PRINTS" id="PR00421">
    <property type="entry name" value="THIOREDOXIN"/>
</dbReference>
<keyword evidence="11" id="KW-1185">Reference proteome</keyword>
<gene>
    <name evidence="10" type="ORF">XA68_14822</name>
</gene>
<feature type="domain" description="Thioredoxin" evidence="9">
    <location>
        <begin position="6"/>
        <end position="138"/>
    </location>
</feature>
<evidence type="ECO:0000313" key="10">
    <source>
        <dbReference type="EMBL" id="PFH62153.1"/>
    </source>
</evidence>
<feature type="chain" id="PRO_5013378393" description="protein disulfide-isomerase" evidence="8">
    <location>
        <begin position="18"/>
        <end position="481"/>
    </location>
</feature>
<dbReference type="PANTHER" id="PTHR45815">
    <property type="entry name" value="PROTEIN DISULFIDE-ISOMERASE A6"/>
    <property type="match status" value="1"/>
</dbReference>
<dbReference type="Gene3D" id="3.40.30.10">
    <property type="entry name" value="Glutaredoxin"/>
    <property type="match status" value="2"/>
</dbReference>
<dbReference type="Pfam" id="PF00085">
    <property type="entry name" value="Thioredoxin"/>
    <property type="match status" value="1"/>
</dbReference>
<feature type="signal peptide" evidence="8">
    <location>
        <begin position="1"/>
        <end position="17"/>
    </location>
</feature>
<dbReference type="CDD" id="cd03002">
    <property type="entry name" value="PDI_a_MPD1_like"/>
    <property type="match status" value="1"/>
</dbReference>
<evidence type="ECO:0000256" key="1">
    <source>
        <dbReference type="ARBA" id="ARBA00001182"/>
    </source>
</evidence>
<dbReference type="GO" id="GO:0003756">
    <property type="term" value="F:protein disulfide isomerase activity"/>
    <property type="evidence" value="ECO:0007669"/>
    <property type="project" value="UniProtKB-EC"/>
</dbReference>
<dbReference type="CDD" id="cd02981">
    <property type="entry name" value="PDI_b_family"/>
    <property type="match status" value="1"/>
</dbReference>
<keyword evidence="6" id="KW-0676">Redox-active center</keyword>